<dbReference type="InterPro" id="IPR019734">
    <property type="entry name" value="TPR_rpt"/>
</dbReference>
<feature type="transmembrane region" description="Helical" evidence="4">
    <location>
        <begin position="414"/>
        <end position="434"/>
    </location>
</feature>
<sequence length="669" mass="77576">MKFNFLLLLAFSFTVCFSQNQDKVKLDSIYFYMSSSKDISKDLNTKLEHLLKAKELSYDIDRKDLVLRINMSLSTLYFSLKNSTQYTKINHESLRLSSKINDSLSMALASKNLGYYFYDKSIDSAYFYNNKSVNLFKSLNDKFNTAVVLLDIALLQKDDKDFTGSELTSINALSLLNELEETNDVRKYKSFFYNNLALVFKMLEQYDESIEYNLKALSIQEKLEGDNKMTIDNQKNNLGNAYKESGQYGKAIDYYNEILKDKKLPVQRPGFYALVLDNYAHTLFKTKQLDQIPNLYFRALNICDSINDSYKSIVIHQHIAEYYFENNNLDSAKFHAYKAKHLSEQYYNDDLLKSLLLLSKIEKGDIAAEHLNAYIKLSDSLQKSERRIRNKFARIRFETDVLEQENIQIAKERMWLFIISVVVIMASFLLYLVVTQRNKNKELQFIQKQQETNEEIYNLMLSQNESIEEARTIEKKRISEELHDGVLGRLFGTRLSLDSLNFNNTPEAIKTRSQYIEELKKIEQDIRKVSHELNTDFVSGSGFIDIIKTLVETQSLAYKLDYQLKYDDDIHWDNINNKTKIHIYRIIQETLHNIYKHAQATKVDISFKLKKGVICLTITDNGSGFDVNKAKSGIGLKNMNSRINEISGVLNITSEIDKGTTVVIEVPTA</sequence>
<gene>
    <name evidence="6" type="ORF">DFQ02_10882</name>
</gene>
<feature type="domain" description="Histidine kinase" evidence="5">
    <location>
        <begin position="583"/>
        <end position="669"/>
    </location>
</feature>
<reference evidence="6 7" key="1">
    <citation type="submission" date="2018-07" db="EMBL/GenBank/DDBJ databases">
        <title>Genomic Encyclopedia of Type Strains, Phase III (KMG-III): the genomes of soil and plant-associated and newly described type strains.</title>
        <authorList>
            <person name="Whitman W."/>
        </authorList>
    </citation>
    <scope>NUCLEOTIDE SEQUENCE [LARGE SCALE GENOMIC DNA]</scope>
    <source>
        <strain evidence="6 7">CECT 8487</strain>
    </source>
</reference>
<organism evidence="6 7">
    <name type="scientific">Seonamhaeicola aphaedonensis</name>
    <dbReference type="NCBI Taxonomy" id="1461338"/>
    <lineage>
        <taxon>Bacteria</taxon>
        <taxon>Pseudomonadati</taxon>
        <taxon>Bacteroidota</taxon>
        <taxon>Flavobacteriia</taxon>
        <taxon>Flavobacteriales</taxon>
        <taxon>Flavobacteriaceae</taxon>
    </lineage>
</organism>
<dbReference type="Pfam" id="PF02518">
    <property type="entry name" value="HATPase_c"/>
    <property type="match status" value="1"/>
</dbReference>
<dbReference type="InterPro" id="IPR011990">
    <property type="entry name" value="TPR-like_helical_dom_sf"/>
</dbReference>
<keyword evidence="1" id="KW-0808">Transferase</keyword>
<keyword evidence="7" id="KW-1185">Reference proteome</keyword>
<dbReference type="Gene3D" id="1.20.5.1930">
    <property type="match status" value="1"/>
</dbReference>
<dbReference type="InterPro" id="IPR003594">
    <property type="entry name" value="HATPase_dom"/>
</dbReference>
<dbReference type="PROSITE" id="PS50109">
    <property type="entry name" value="HIS_KIN"/>
    <property type="match status" value="1"/>
</dbReference>
<keyword evidence="4" id="KW-0472">Membrane</keyword>
<dbReference type="EMBL" id="QRDX01000008">
    <property type="protein sequence ID" value="RED45704.1"/>
    <property type="molecule type" value="Genomic_DNA"/>
</dbReference>
<dbReference type="SUPFAM" id="SSF55874">
    <property type="entry name" value="ATPase domain of HSP90 chaperone/DNA topoisomerase II/histidine kinase"/>
    <property type="match status" value="1"/>
</dbReference>
<keyword evidence="3" id="KW-0902">Two-component regulatory system</keyword>
<evidence type="ECO:0000259" key="5">
    <source>
        <dbReference type="PROSITE" id="PS50109"/>
    </source>
</evidence>
<keyword evidence="4" id="KW-1133">Transmembrane helix</keyword>
<dbReference type="AlphaFoldDB" id="A0A3D9H870"/>
<dbReference type="GO" id="GO:0046983">
    <property type="term" value="F:protein dimerization activity"/>
    <property type="evidence" value="ECO:0007669"/>
    <property type="project" value="InterPro"/>
</dbReference>
<comment type="caution">
    <text evidence="6">The sequence shown here is derived from an EMBL/GenBank/DDBJ whole genome shotgun (WGS) entry which is preliminary data.</text>
</comment>
<dbReference type="SUPFAM" id="SSF48452">
    <property type="entry name" value="TPR-like"/>
    <property type="match status" value="1"/>
</dbReference>
<dbReference type="InterPro" id="IPR005467">
    <property type="entry name" value="His_kinase_dom"/>
</dbReference>
<accession>A0A3D9H870</accession>
<dbReference type="CDD" id="cd16917">
    <property type="entry name" value="HATPase_UhpB-NarQ-NarX-like"/>
    <property type="match status" value="1"/>
</dbReference>
<keyword evidence="2 6" id="KW-0418">Kinase</keyword>
<dbReference type="InterPro" id="IPR011712">
    <property type="entry name" value="Sig_transdc_His_kin_sub3_dim/P"/>
</dbReference>
<dbReference type="Gene3D" id="3.30.565.10">
    <property type="entry name" value="Histidine kinase-like ATPase, C-terminal domain"/>
    <property type="match status" value="1"/>
</dbReference>
<name>A0A3D9H870_9FLAO</name>
<dbReference type="InterPro" id="IPR036890">
    <property type="entry name" value="HATPase_C_sf"/>
</dbReference>
<evidence type="ECO:0000313" key="6">
    <source>
        <dbReference type="EMBL" id="RED45704.1"/>
    </source>
</evidence>
<protein>
    <submittedName>
        <fullName evidence="6">Signal transduction histidine kinase</fullName>
    </submittedName>
</protein>
<evidence type="ECO:0000256" key="2">
    <source>
        <dbReference type="ARBA" id="ARBA00022777"/>
    </source>
</evidence>
<dbReference type="PANTHER" id="PTHR24421">
    <property type="entry name" value="NITRATE/NITRITE SENSOR PROTEIN NARX-RELATED"/>
    <property type="match status" value="1"/>
</dbReference>
<evidence type="ECO:0000313" key="7">
    <source>
        <dbReference type="Proteomes" id="UP000256629"/>
    </source>
</evidence>
<dbReference type="Gene3D" id="1.25.40.10">
    <property type="entry name" value="Tetratricopeptide repeat domain"/>
    <property type="match status" value="1"/>
</dbReference>
<dbReference type="InterPro" id="IPR050482">
    <property type="entry name" value="Sensor_HK_TwoCompSys"/>
</dbReference>
<evidence type="ECO:0000256" key="1">
    <source>
        <dbReference type="ARBA" id="ARBA00022679"/>
    </source>
</evidence>
<dbReference type="Proteomes" id="UP000256629">
    <property type="component" value="Unassembled WGS sequence"/>
</dbReference>
<keyword evidence="4" id="KW-0812">Transmembrane</keyword>
<dbReference type="SMART" id="SM00387">
    <property type="entry name" value="HATPase_c"/>
    <property type="match status" value="1"/>
</dbReference>
<proteinExistence type="predicted"/>
<dbReference type="Pfam" id="PF13424">
    <property type="entry name" value="TPR_12"/>
    <property type="match status" value="1"/>
</dbReference>
<dbReference type="GO" id="GO:0000155">
    <property type="term" value="F:phosphorelay sensor kinase activity"/>
    <property type="evidence" value="ECO:0007669"/>
    <property type="project" value="InterPro"/>
</dbReference>
<dbReference type="GO" id="GO:0016020">
    <property type="term" value="C:membrane"/>
    <property type="evidence" value="ECO:0007669"/>
    <property type="project" value="InterPro"/>
</dbReference>
<dbReference type="Pfam" id="PF07730">
    <property type="entry name" value="HisKA_3"/>
    <property type="match status" value="1"/>
</dbReference>
<evidence type="ECO:0000256" key="3">
    <source>
        <dbReference type="ARBA" id="ARBA00023012"/>
    </source>
</evidence>
<dbReference type="SMART" id="SM00028">
    <property type="entry name" value="TPR"/>
    <property type="match status" value="3"/>
</dbReference>
<evidence type="ECO:0000256" key="4">
    <source>
        <dbReference type="SAM" id="Phobius"/>
    </source>
</evidence>